<dbReference type="EMBL" id="FN649733">
    <property type="protein sequence ID" value="CBN79225.1"/>
    <property type="molecule type" value="Genomic_DNA"/>
</dbReference>
<gene>
    <name evidence="6" type="ORF">Esi_0010_0159</name>
</gene>
<feature type="transmembrane region" description="Helical" evidence="4">
    <location>
        <begin position="43"/>
        <end position="62"/>
    </location>
</feature>
<keyword evidence="4" id="KW-1133">Transmembrane helix</keyword>
<evidence type="ECO:0000256" key="4">
    <source>
        <dbReference type="SAM" id="Phobius"/>
    </source>
</evidence>
<dbReference type="AlphaFoldDB" id="D8LC42"/>
<dbReference type="EMBL" id="FN647683">
    <property type="protein sequence ID" value="CBN79225.1"/>
    <property type="molecule type" value="Genomic_DNA"/>
</dbReference>
<keyword evidence="4" id="KW-0812">Transmembrane</keyword>
<dbReference type="Proteomes" id="UP000002630">
    <property type="component" value="Linkage Group LG08"/>
</dbReference>
<feature type="compositionally biased region" description="Basic and acidic residues" evidence="3">
    <location>
        <begin position="111"/>
        <end position="125"/>
    </location>
</feature>
<keyword evidence="7" id="KW-1185">Reference proteome</keyword>
<evidence type="ECO:0000313" key="7">
    <source>
        <dbReference type="Proteomes" id="UP000002630"/>
    </source>
</evidence>
<dbReference type="PANTHER" id="PTHR11474">
    <property type="entry name" value="TYROSINASE FAMILY MEMBER"/>
    <property type="match status" value="1"/>
</dbReference>
<evidence type="ECO:0000256" key="2">
    <source>
        <dbReference type="ARBA" id="ARBA00023008"/>
    </source>
</evidence>
<accession>D8LC42</accession>
<keyword evidence="1" id="KW-0479">Metal-binding</keyword>
<keyword evidence="4" id="KW-0472">Membrane</keyword>
<dbReference type="InterPro" id="IPR008922">
    <property type="entry name" value="Di-copper_centre_dom_sf"/>
</dbReference>
<dbReference type="Pfam" id="PF00264">
    <property type="entry name" value="Tyrosinase"/>
    <property type="match status" value="1"/>
</dbReference>
<dbReference type="GO" id="GO:0046872">
    <property type="term" value="F:metal ion binding"/>
    <property type="evidence" value="ECO:0007669"/>
    <property type="project" value="UniProtKB-KW"/>
</dbReference>
<proteinExistence type="predicted"/>
<evidence type="ECO:0000256" key="3">
    <source>
        <dbReference type="SAM" id="MobiDB-lite"/>
    </source>
</evidence>
<protein>
    <submittedName>
        <fullName evidence="6">TYRosinase family member (Tyr-4)</fullName>
    </submittedName>
</protein>
<sequence>MKMYGSIVDSGAAGSSSGGVTYTDRFSIATKDRAQGGRGTRPAFILALVGSLALVGTAMIAIGSRLLPDTSAVKGAVDPESNASLQAARRSSSFVEDRPVVGRAFPIASDQDQHQQQEGQEKRQQQGDVSPPLSFTALNFYHVRDGKPAQDYPWLKDVKLIEPHRETTLDVETPRDGFEYRWKVLLGAPVSITDSAPASSFEEEGVTEEVVATASGAEAVVVFTHLGENSVSLEEVNSDTGVVTRRLQEKVMVKYVRREIRTLTDDEREELFDAMFALWEVRVDGGNGKELYGEDYADIYAINRLHYKAASQSSCDHFHDGLGFLTSHSMISNTFEFSLQKVNPKLTLPYWDFTIESTDVGGLEGTVDDGGPLTRSPLFRPDWFGTFDPEDNMVKDGRWAFTEIPRVFENNPGLIDTDVYGKLRAPWNVNDRQYLTRGMGELCGADMEKAFPWPTCTSHYDLATGYSDFYSWVWQSLYDPHGPVHIWVGGVLDCEETYERIEGLVGKIAASQLAEQSFIHRKNLYRDGIFKCDGRADVAQSSEEVMLSRCGCLGYNLTEGNDYERIYHTMSVIDDVIGDYDADTKRQVVEAICTTTLVDGDHLQASSSLDPSFWSTHPTMERLWMYVVLTGQITDWSWPDADVTYTTPDGTVVTESLSEYEESCFGHHGSDVFPFGLLDTDTDGFEIKTGISFNSATGNELTNREALQAFDPRINALPYVYDTFNWEHCAADGYDFGDAWQSSTKKSKSTSARPAFEDGVPRAPMYSSTLKLMAEGKAKRREQRV</sequence>
<feature type="region of interest" description="Disordered" evidence="3">
    <location>
        <begin position="109"/>
        <end position="131"/>
    </location>
</feature>
<dbReference type="Gene3D" id="1.10.1280.10">
    <property type="entry name" value="Di-copper center containing domain from catechol oxidase"/>
    <property type="match status" value="1"/>
</dbReference>
<dbReference type="InterPro" id="IPR002227">
    <property type="entry name" value="Tyrosinase_Cu-bd"/>
</dbReference>
<reference evidence="6 7" key="1">
    <citation type="journal article" date="2010" name="Nature">
        <title>The Ectocarpus genome and the independent evolution of multicellularity in brown algae.</title>
        <authorList>
            <person name="Cock J.M."/>
            <person name="Sterck L."/>
            <person name="Rouze P."/>
            <person name="Scornet D."/>
            <person name="Allen A.E."/>
            <person name="Amoutzias G."/>
            <person name="Anthouard V."/>
            <person name="Artiguenave F."/>
            <person name="Aury J.M."/>
            <person name="Badger J.H."/>
            <person name="Beszteri B."/>
            <person name="Billiau K."/>
            <person name="Bonnet E."/>
            <person name="Bothwell J.H."/>
            <person name="Bowler C."/>
            <person name="Boyen C."/>
            <person name="Brownlee C."/>
            <person name="Carrano C.J."/>
            <person name="Charrier B."/>
            <person name="Cho G.Y."/>
            <person name="Coelho S.M."/>
            <person name="Collen J."/>
            <person name="Corre E."/>
            <person name="Da Silva C."/>
            <person name="Delage L."/>
            <person name="Delaroque N."/>
            <person name="Dittami S.M."/>
            <person name="Doulbeau S."/>
            <person name="Elias M."/>
            <person name="Farnham G."/>
            <person name="Gachon C.M."/>
            <person name="Gschloessl B."/>
            <person name="Heesch S."/>
            <person name="Jabbari K."/>
            <person name="Jubin C."/>
            <person name="Kawai H."/>
            <person name="Kimura K."/>
            <person name="Kloareg B."/>
            <person name="Kupper F.C."/>
            <person name="Lang D."/>
            <person name="Le Bail A."/>
            <person name="Leblanc C."/>
            <person name="Lerouge P."/>
            <person name="Lohr M."/>
            <person name="Lopez P.J."/>
            <person name="Martens C."/>
            <person name="Maumus F."/>
            <person name="Michel G."/>
            <person name="Miranda-Saavedra D."/>
            <person name="Morales J."/>
            <person name="Moreau H."/>
            <person name="Motomura T."/>
            <person name="Nagasato C."/>
            <person name="Napoli C.A."/>
            <person name="Nelson D.R."/>
            <person name="Nyvall-Collen P."/>
            <person name="Peters A.F."/>
            <person name="Pommier C."/>
            <person name="Potin P."/>
            <person name="Poulain J."/>
            <person name="Quesneville H."/>
            <person name="Read B."/>
            <person name="Rensing S.A."/>
            <person name="Ritter A."/>
            <person name="Rousvoal S."/>
            <person name="Samanta M."/>
            <person name="Samson G."/>
            <person name="Schroeder D.C."/>
            <person name="Segurens B."/>
            <person name="Strittmatter M."/>
            <person name="Tonon T."/>
            <person name="Tregear J.W."/>
            <person name="Valentin K."/>
            <person name="von Dassow P."/>
            <person name="Yamagishi T."/>
            <person name="Van de Peer Y."/>
            <person name="Wincker P."/>
        </authorList>
    </citation>
    <scope>NUCLEOTIDE SEQUENCE [LARGE SCALE GENOMIC DNA]</scope>
    <source>
        <strain evidence="7">Ec32 / CCAP1310/4</strain>
    </source>
</reference>
<dbReference type="InterPro" id="IPR050316">
    <property type="entry name" value="Tyrosinase/Hemocyanin"/>
</dbReference>
<dbReference type="InParanoid" id="D8LC42"/>
<dbReference type="PANTHER" id="PTHR11474:SF126">
    <property type="entry name" value="TYROSINASE-LIKE PROTEIN TYR-1-RELATED"/>
    <property type="match status" value="1"/>
</dbReference>
<dbReference type="STRING" id="2880.D8LC42"/>
<keyword evidence="2" id="KW-0186">Copper</keyword>
<evidence type="ECO:0000256" key="1">
    <source>
        <dbReference type="ARBA" id="ARBA00022723"/>
    </source>
</evidence>
<organism evidence="6 7">
    <name type="scientific">Ectocarpus siliculosus</name>
    <name type="common">Brown alga</name>
    <name type="synonym">Conferva siliculosa</name>
    <dbReference type="NCBI Taxonomy" id="2880"/>
    <lineage>
        <taxon>Eukaryota</taxon>
        <taxon>Sar</taxon>
        <taxon>Stramenopiles</taxon>
        <taxon>Ochrophyta</taxon>
        <taxon>PX clade</taxon>
        <taxon>Phaeophyceae</taxon>
        <taxon>Ectocarpales</taxon>
        <taxon>Ectocarpaceae</taxon>
        <taxon>Ectocarpus</taxon>
    </lineage>
</organism>
<dbReference type="OrthoDB" id="6132182at2759"/>
<name>D8LC42_ECTSI</name>
<evidence type="ECO:0000313" key="6">
    <source>
        <dbReference type="EMBL" id="CBN79225.1"/>
    </source>
</evidence>
<dbReference type="GO" id="GO:0016491">
    <property type="term" value="F:oxidoreductase activity"/>
    <property type="evidence" value="ECO:0007669"/>
    <property type="project" value="InterPro"/>
</dbReference>
<evidence type="ECO:0000259" key="5">
    <source>
        <dbReference type="Pfam" id="PF00264"/>
    </source>
</evidence>
<dbReference type="SUPFAM" id="SSF48056">
    <property type="entry name" value="Di-copper centre-containing domain"/>
    <property type="match status" value="1"/>
</dbReference>
<dbReference type="OMA" id="WNANARP"/>
<feature type="domain" description="Tyrosinase copper-binding" evidence="5">
    <location>
        <begin position="298"/>
        <end position="492"/>
    </location>
</feature>